<keyword evidence="6" id="KW-0732">Signal</keyword>
<evidence type="ECO:0000313" key="9">
    <source>
        <dbReference type="Proteomes" id="UP000186455"/>
    </source>
</evidence>
<dbReference type="Proteomes" id="UP000186455">
    <property type="component" value="Unassembled WGS sequence"/>
</dbReference>
<evidence type="ECO:0000256" key="5">
    <source>
        <dbReference type="SAM" id="Coils"/>
    </source>
</evidence>
<keyword evidence="2" id="KW-0645">Protease</keyword>
<evidence type="ECO:0000256" key="1">
    <source>
        <dbReference type="ARBA" id="ARBA00007074"/>
    </source>
</evidence>
<dbReference type="InterPro" id="IPR051794">
    <property type="entry name" value="PG_Endopeptidase_C40"/>
</dbReference>
<sequence>MRVYRSSTAAAVVVACAIGLLAAPGAAFAAPAPPGDSVRLEDVRKRLDRLYHEAAVATDAYNAVEEQVTEQSGTVSDLKKKIADGQKRLDGLKNRAGAAARAHYRTGGGLPPGAGLILSDDPEDFLDGAGRLKEGQRATEGLIAALARTQVNLRIYAEDAAANWDELERTRKKKDSAQKKVKQKLADAEELWTSLATRERERLREMELERERAAQAAWLGSGVLDEVAAEGSGAGGKAVAYARKQLSKPYEWGAEGPGSFDCSGLTQQAWAAAGTDIPRTSQEQWRALPRVDESRMRPGDLIVYNTDASHIALYIGDGEMIHAPRPGRSVTVAGAGSMPILGVVRPDM</sequence>
<feature type="domain" description="NlpC/P60" evidence="7">
    <location>
        <begin position="232"/>
        <end position="348"/>
    </location>
</feature>
<gene>
    <name evidence="8" type="ORF">AB852_03015</name>
</gene>
<dbReference type="EMBL" id="LFBV01000001">
    <property type="protein sequence ID" value="OKH95744.1"/>
    <property type="molecule type" value="Genomic_DNA"/>
</dbReference>
<dbReference type="PROSITE" id="PS51935">
    <property type="entry name" value="NLPC_P60"/>
    <property type="match status" value="1"/>
</dbReference>
<keyword evidence="9" id="KW-1185">Reference proteome</keyword>
<evidence type="ECO:0000256" key="6">
    <source>
        <dbReference type="SAM" id="SignalP"/>
    </source>
</evidence>
<dbReference type="AlphaFoldDB" id="A0A1Q4VD07"/>
<feature type="chain" id="PRO_5010166711" evidence="6">
    <location>
        <begin position="30"/>
        <end position="348"/>
    </location>
</feature>
<protein>
    <submittedName>
        <fullName evidence="8">Glycoside hydrolase</fullName>
    </submittedName>
</protein>
<proteinExistence type="inferred from homology"/>
<dbReference type="Gene3D" id="3.90.1720.10">
    <property type="entry name" value="endopeptidase domain like (from Nostoc punctiforme)"/>
    <property type="match status" value="1"/>
</dbReference>
<dbReference type="Gene3D" id="6.10.250.3150">
    <property type="match status" value="1"/>
</dbReference>
<feature type="coiled-coil region" evidence="5">
    <location>
        <begin position="167"/>
        <end position="216"/>
    </location>
</feature>
<evidence type="ECO:0000256" key="2">
    <source>
        <dbReference type="ARBA" id="ARBA00022670"/>
    </source>
</evidence>
<dbReference type="GO" id="GO:0008234">
    <property type="term" value="F:cysteine-type peptidase activity"/>
    <property type="evidence" value="ECO:0007669"/>
    <property type="project" value="UniProtKB-KW"/>
</dbReference>
<dbReference type="PROSITE" id="PS51257">
    <property type="entry name" value="PROKAR_LIPOPROTEIN"/>
    <property type="match status" value="1"/>
</dbReference>
<dbReference type="GO" id="GO:0006508">
    <property type="term" value="P:proteolysis"/>
    <property type="evidence" value="ECO:0007669"/>
    <property type="project" value="UniProtKB-KW"/>
</dbReference>
<organism evidence="8 9">
    <name type="scientific">Streptomyces uncialis</name>
    <dbReference type="NCBI Taxonomy" id="1048205"/>
    <lineage>
        <taxon>Bacteria</taxon>
        <taxon>Bacillati</taxon>
        <taxon>Actinomycetota</taxon>
        <taxon>Actinomycetes</taxon>
        <taxon>Kitasatosporales</taxon>
        <taxon>Streptomycetaceae</taxon>
        <taxon>Streptomyces</taxon>
    </lineage>
</organism>
<keyword evidence="5" id="KW-0175">Coiled coil</keyword>
<feature type="signal peptide" evidence="6">
    <location>
        <begin position="1"/>
        <end position="29"/>
    </location>
</feature>
<evidence type="ECO:0000259" key="7">
    <source>
        <dbReference type="PROSITE" id="PS51935"/>
    </source>
</evidence>
<accession>A0A1Q4VD07</accession>
<dbReference type="InterPro" id="IPR000064">
    <property type="entry name" value="NLP_P60_dom"/>
</dbReference>
<evidence type="ECO:0000313" key="8">
    <source>
        <dbReference type="EMBL" id="OKH95744.1"/>
    </source>
</evidence>
<dbReference type="InterPro" id="IPR038765">
    <property type="entry name" value="Papain-like_cys_pep_sf"/>
</dbReference>
<keyword evidence="4" id="KW-0788">Thiol protease</keyword>
<dbReference type="SUPFAM" id="SSF54001">
    <property type="entry name" value="Cysteine proteinases"/>
    <property type="match status" value="1"/>
</dbReference>
<reference evidence="8 9" key="1">
    <citation type="submission" date="2015-06" db="EMBL/GenBank/DDBJ databases">
        <title>Cloning and characterization of the uncialamcin biosynthetic gene cluster.</title>
        <authorList>
            <person name="Yan X."/>
            <person name="Huang T."/>
            <person name="Ge H."/>
            <person name="Shen B."/>
        </authorList>
    </citation>
    <scope>NUCLEOTIDE SEQUENCE [LARGE SCALE GENOMIC DNA]</scope>
    <source>
        <strain evidence="8 9">DCA2648</strain>
    </source>
</reference>
<evidence type="ECO:0000256" key="4">
    <source>
        <dbReference type="ARBA" id="ARBA00022807"/>
    </source>
</evidence>
<comment type="caution">
    <text evidence="8">The sequence shown here is derived from an EMBL/GenBank/DDBJ whole genome shotgun (WGS) entry which is preliminary data.</text>
</comment>
<keyword evidence="3 8" id="KW-0378">Hydrolase</keyword>
<dbReference type="PANTHER" id="PTHR47359">
    <property type="entry name" value="PEPTIDOGLYCAN DL-ENDOPEPTIDASE CWLO"/>
    <property type="match status" value="1"/>
</dbReference>
<name>A0A1Q4VD07_9ACTN</name>
<dbReference type="Pfam" id="PF00877">
    <property type="entry name" value="NLPC_P60"/>
    <property type="match status" value="1"/>
</dbReference>
<evidence type="ECO:0000256" key="3">
    <source>
        <dbReference type="ARBA" id="ARBA00022801"/>
    </source>
</evidence>
<comment type="similarity">
    <text evidence="1">Belongs to the peptidase C40 family.</text>
</comment>
<dbReference type="PANTHER" id="PTHR47359:SF3">
    <property type="entry name" value="NLP_P60 DOMAIN-CONTAINING PROTEIN-RELATED"/>
    <property type="match status" value="1"/>
</dbReference>
<dbReference type="RefSeq" id="WP_073783300.1">
    <property type="nucleotide sequence ID" value="NZ_CP109290.1"/>
</dbReference>